<organism evidence="2 3">
    <name type="scientific">Mycolicibacterium murale</name>
    <dbReference type="NCBI Taxonomy" id="182220"/>
    <lineage>
        <taxon>Bacteria</taxon>
        <taxon>Bacillati</taxon>
        <taxon>Actinomycetota</taxon>
        <taxon>Actinomycetes</taxon>
        <taxon>Mycobacteriales</taxon>
        <taxon>Mycobacteriaceae</taxon>
        <taxon>Mycolicibacterium</taxon>
    </lineage>
</organism>
<comment type="caution">
    <text evidence="2">The sequence shown here is derived from an EMBL/GenBank/DDBJ whole genome shotgun (WGS) entry which is preliminary data.</text>
</comment>
<dbReference type="RefSeq" id="WP_193491355.1">
    <property type="nucleotide sequence ID" value="NZ_BAAAMC010000023.1"/>
</dbReference>
<dbReference type="EMBL" id="BLKT01000003">
    <property type="protein sequence ID" value="GFG61707.1"/>
    <property type="molecule type" value="Genomic_DNA"/>
</dbReference>
<dbReference type="Proteomes" id="UP000465241">
    <property type="component" value="Unassembled WGS sequence"/>
</dbReference>
<protein>
    <recommendedName>
        <fullName evidence="4">Rieske domain-containing protein</fullName>
    </recommendedName>
</protein>
<gene>
    <name evidence="2" type="ORF">MMUR_58430</name>
</gene>
<dbReference type="GO" id="GO:0051537">
    <property type="term" value="F:2 iron, 2 sulfur cluster binding"/>
    <property type="evidence" value="ECO:0007669"/>
    <property type="project" value="InterPro"/>
</dbReference>
<dbReference type="InterPro" id="IPR036922">
    <property type="entry name" value="Rieske_2Fe-2S_sf"/>
</dbReference>
<evidence type="ECO:0000256" key="1">
    <source>
        <dbReference type="SAM" id="MobiDB-lite"/>
    </source>
</evidence>
<accession>A0A7I9WWZ3</accession>
<keyword evidence="3" id="KW-1185">Reference proteome</keyword>
<evidence type="ECO:0000313" key="2">
    <source>
        <dbReference type="EMBL" id="GFG61707.1"/>
    </source>
</evidence>
<evidence type="ECO:0000313" key="3">
    <source>
        <dbReference type="Proteomes" id="UP000465241"/>
    </source>
</evidence>
<proteinExistence type="predicted"/>
<dbReference type="Gene3D" id="2.102.10.10">
    <property type="entry name" value="Rieske [2Fe-2S] iron-sulphur domain"/>
    <property type="match status" value="1"/>
</dbReference>
<feature type="region of interest" description="Disordered" evidence="1">
    <location>
        <begin position="228"/>
        <end position="247"/>
    </location>
</feature>
<dbReference type="SUPFAM" id="SSF50022">
    <property type="entry name" value="ISP domain"/>
    <property type="match status" value="1"/>
</dbReference>
<dbReference type="AlphaFoldDB" id="A0A7I9WWZ3"/>
<reference evidence="2 3" key="1">
    <citation type="journal article" date="2019" name="Emerg. Microbes Infect.">
        <title>Comprehensive subspecies identification of 175 nontuberculous mycobacteria species based on 7547 genomic profiles.</title>
        <authorList>
            <person name="Matsumoto Y."/>
            <person name="Kinjo T."/>
            <person name="Motooka D."/>
            <person name="Nabeya D."/>
            <person name="Jung N."/>
            <person name="Uechi K."/>
            <person name="Horii T."/>
            <person name="Iida T."/>
            <person name="Fujita J."/>
            <person name="Nakamura S."/>
        </authorList>
    </citation>
    <scope>NUCLEOTIDE SEQUENCE [LARGE SCALE GENOMIC DNA]</scope>
    <source>
        <strain evidence="2 3">JCM 13392</strain>
    </source>
</reference>
<name>A0A7I9WWZ3_9MYCO</name>
<sequence>MKELLLQPSSASRHGSAERTDWTGTWVGVGFADDLTEEGAVLPATVGHHGTHVRRTCTGLVAAINARPFGGCMSVPVHCGSTNNVRCPHLGCAFSADVGILDFSSDPGGRSRREFTGDGRRVVELPLRQWGSVLFLNVTLAAPPPLPVPGAAPQGQTVATGSRPVSGGWLVSARREAAAFGGPVREIPPNVALAQRGTTTFVAISRPAGPTRSTLLWAEVSDDVGQATPGSVNVTTLNGKETATEPR</sequence>
<feature type="compositionally biased region" description="Polar residues" evidence="1">
    <location>
        <begin position="228"/>
        <end position="241"/>
    </location>
</feature>
<evidence type="ECO:0008006" key="4">
    <source>
        <dbReference type="Google" id="ProtNLM"/>
    </source>
</evidence>